<dbReference type="InterPro" id="IPR050240">
    <property type="entry name" value="DNA_pol_type-B"/>
</dbReference>
<dbReference type="Pfam" id="PF03104">
    <property type="entry name" value="DNA_pol_B_exo1"/>
    <property type="match status" value="2"/>
</dbReference>
<dbReference type="InterPro" id="IPR042087">
    <property type="entry name" value="DNA_pol_B_thumb"/>
</dbReference>
<name>A0A6C0DKF4_9ZZZZ</name>
<dbReference type="InterPro" id="IPR023211">
    <property type="entry name" value="DNA_pol_palm_dom_sf"/>
</dbReference>
<evidence type="ECO:0000256" key="3">
    <source>
        <dbReference type="ARBA" id="ARBA00022679"/>
    </source>
</evidence>
<dbReference type="SMART" id="SM00486">
    <property type="entry name" value="POLBc"/>
    <property type="match status" value="1"/>
</dbReference>
<evidence type="ECO:0000256" key="2">
    <source>
        <dbReference type="ARBA" id="ARBA00012417"/>
    </source>
</evidence>
<comment type="catalytic activity">
    <reaction evidence="7">
        <text>DNA(n) + a 2'-deoxyribonucleoside 5'-triphosphate = DNA(n+1) + diphosphate</text>
        <dbReference type="Rhea" id="RHEA:22508"/>
        <dbReference type="Rhea" id="RHEA-COMP:17339"/>
        <dbReference type="Rhea" id="RHEA-COMP:17340"/>
        <dbReference type="ChEBI" id="CHEBI:33019"/>
        <dbReference type="ChEBI" id="CHEBI:61560"/>
        <dbReference type="ChEBI" id="CHEBI:173112"/>
        <dbReference type="EC" id="2.7.7.7"/>
    </reaction>
</comment>
<dbReference type="Gene3D" id="1.10.132.60">
    <property type="entry name" value="DNA polymerase family B, C-terminal domain"/>
    <property type="match status" value="1"/>
</dbReference>
<dbReference type="GO" id="GO:0045004">
    <property type="term" value="P:DNA replication proofreading"/>
    <property type="evidence" value="ECO:0007669"/>
    <property type="project" value="TreeGrafter"/>
</dbReference>
<dbReference type="GO" id="GO:0003887">
    <property type="term" value="F:DNA-directed DNA polymerase activity"/>
    <property type="evidence" value="ECO:0007669"/>
    <property type="project" value="UniProtKB-KW"/>
</dbReference>
<evidence type="ECO:0000313" key="11">
    <source>
        <dbReference type="EMBL" id="QHT17043.1"/>
    </source>
</evidence>
<dbReference type="InterPro" id="IPR036397">
    <property type="entry name" value="RNaseH_sf"/>
</dbReference>
<dbReference type="GO" id="GO:0008296">
    <property type="term" value="F:3'-5'-DNA exonuclease activity"/>
    <property type="evidence" value="ECO:0007669"/>
    <property type="project" value="TreeGrafter"/>
</dbReference>
<dbReference type="EC" id="2.7.7.7" evidence="2"/>
<dbReference type="Pfam" id="PF00136">
    <property type="entry name" value="DNA_pol_B"/>
    <property type="match status" value="1"/>
</dbReference>
<keyword evidence="4" id="KW-0548">Nucleotidyltransferase</keyword>
<feature type="region of interest" description="Disordered" evidence="8">
    <location>
        <begin position="28"/>
        <end position="51"/>
    </location>
</feature>
<dbReference type="GO" id="GO:0003677">
    <property type="term" value="F:DNA binding"/>
    <property type="evidence" value="ECO:0007669"/>
    <property type="project" value="UniProtKB-KW"/>
</dbReference>
<dbReference type="SUPFAM" id="SSF53098">
    <property type="entry name" value="Ribonuclease H-like"/>
    <property type="match status" value="1"/>
</dbReference>
<evidence type="ECO:0000256" key="5">
    <source>
        <dbReference type="ARBA" id="ARBA00022932"/>
    </source>
</evidence>
<evidence type="ECO:0000256" key="6">
    <source>
        <dbReference type="ARBA" id="ARBA00023125"/>
    </source>
</evidence>
<dbReference type="PANTHER" id="PTHR10322:SF23">
    <property type="entry name" value="DNA POLYMERASE DELTA CATALYTIC SUBUNIT"/>
    <property type="match status" value="1"/>
</dbReference>
<evidence type="ECO:0000259" key="10">
    <source>
        <dbReference type="Pfam" id="PF03104"/>
    </source>
</evidence>
<dbReference type="GO" id="GO:0006297">
    <property type="term" value="P:nucleotide-excision repair, DNA gap filling"/>
    <property type="evidence" value="ECO:0007669"/>
    <property type="project" value="TreeGrafter"/>
</dbReference>
<dbReference type="EMBL" id="MN739631">
    <property type="protein sequence ID" value="QHT17043.1"/>
    <property type="molecule type" value="Genomic_DNA"/>
</dbReference>
<dbReference type="PRINTS" id="PR00106">
    <property type="entry name" value="DNAPOLB"/>
</dbReference>
<feature type="domain" description="DNA-directed DNA polymerase family B exonuclease" evidence="10">
    <location>
        <begin position="447"/>
        <end position="610"/>
    </location>
</feature>
<sequence>MTSETKPANKKLAVVKSFRLFDFNTYDEVPKKDNENSSGNDSNSDNGSKDDAYQRKYAAKDESVFVIQMFGINEKGETACLYISDYEPFFFIKVGDNWTEYNMNCLIREIQSKLEKRYKESIVSYELIDYHKLYGFSGGKKSKFIRIAFKNTIVMRKVKNFWYAYVKSETGDENQRKQIEFIFQGAKLELYESNIPPLLRYFHIQNISPSGWVCFKTNRVIKPANNTTTCKYEYICPKKELIPMPEKEVRVPYKICSFDIEASSSHGDFPLPIKTYKRLATNLVDAFIRQSQFMDLEKAKLLLQKVIMSGFGFDSFDDVDLVYPKNPPSKERVKTMIKILKEESLEKAKKSNTEEDNSNLLTIDSIFEQMKEFQQATMESDGNDGLADNETLPVANTSGVDAVAYSHNKYKKKTKVEKKATIFDILLSDSFDRDEKVQITNEVLTRLFPRLEGDKVTFIGSTFMRYGDQEPYLNHCLVLGSCDDVDGAVIESAETETDLLMKWTEIIQNENPDIIIGYNIFGFDYEFMFRRAQENHCEHDFLLLSRKVGELCANSPRDSPNELTIENKKLVIASGEYDLRFFNMTGRLQIDMYAYFRRDFNLSSYKLDDVAGQFISDDVKKTACIEHPTFGNATELYSQNLMGLHAGDFIHIELSSFTSDYYKDGQKFRVLEIRNGVEVNEVIKGKEVTNKYNVILIGGHEEIDKSKSIKWCMAKDDVTPQDIFRLANGNSSDRAIVAKYCIQDCNLVHHLMNKIDVITGYVEMSSICSVPISFLVFRGQGIKLTSYVAKKCREKDTLMPDLDKVTDADGYEGAIVLPPKCSMYMDNPVACVDYSSLYPSSMISQNFSHDSKVWSKEYDLKGNLINVSGERDAKGNFLHDNIPGYHYIDIDFDTYKYLRKSDTAAATKTKVGKMICRWAQLPNNQKSIMPSILEELLKARSDTRKKIKTEKDPFMQNILDKRQLGYKVTANSLYGQCGSRTSTFYEKDVAACTTATGRMMIIYAKRIIEEVYGDMVYETAYFGPVRTKAEYVYGDTDSVFFTFNLENHKTGEKIRGKPALEMTIEIAQDAAKLCSQWLKPPMELSYEKTLMPFILLSKKRYVGMLYEEDPNKGKMKYMGLSLKRRDSCDYLKDVYGGILNILMKENNIKCAIDFLEQSLVDLVESKVPMDKLTITKALRGYYKNPNTIGHKVLADRIGKRDPGNKPKPGDRMKFVFIVNDQPKALMGEKIETPEFIIQNGIKIDYTHYITNQLMKPLQQLFGLALEQIWEIQNKRPAIKAYRKEIEQLEHETPDMEQFMKKKEKYCSLKIKTLLFDKILNRIYNEKNRIQPITMFFGKR</sequence>
<keyword evidence="6" id="KW-0238">DNA-binding</keyword>
<feature type="domain" description="DNA-directed DNA polymerase family B exonuclease" evidence="10">
    <location>
        <begin position="190"/>
        <end position="272"/>
    </location>
</feature>
<keyword evidence="3" id="KW-0808">Transferase</keyword>
<dbReference type="GO" id="GO:0000166">
    <property type="term" value="F:nucleotide binding"/>
    <property type="evidence" value="ECO:0007669"/>
    <property type="project" value="InterPro"/>
</dbReference>
<evidence type="ECO:0000256" key="1">
    <source>
        <dbReference type="ARBA" id="ARBA00005755"/>
    </source>
</evidence>
<accession>A0A6C0DKF4</accession>
<comment type="similarity">
    <text evidence="1">Belongs to the DNA polymerase type-B family.</text>
</comment>
<dbReference type="InterPro" id="IPR043502">
    <property type="entry name" value="DNA/RNA_pol_sf"/>
</dbReference>
<proteinExistence type="inferred from homology"/>
<reference evidence="11" key="1">
    <citation type="journal article" date="2020" name="Nature">
        <title>Giant virus diversity and host interactions through global metagenomics.</title>
        <authorList>
            <person name="Schulz F."/>
            <person name="Roux S."/>
            <person name="Paez-Espino D."/>
            <person name="Jungbluth S."/>
            <person name="Walsh D.A."/>
            <person name="Denef V.J."/>
            <person name="McMahon K.D."/>
            <person name="Konstantinidis K.T."/>
            <person name="Eloe-Fadrosh E.A."/>
            <person name="Kyrpides N.C."/>
            <person name="Woyke T."/>
        </authorList>
    </citation>
    <scope>NUCLEOTIDE SEQUENCE</scope>
    <source>
        <strain evidence="11">GVMAG-M-3300023174-24</strain>
    </source>
</reference>
<evidence type="ECO:0000259" key="9">
    <source>
        <dbReference type="Pfam" id="PF00136"/>
    </source>
</evidence>
<dbReference type="InterPro" id="IPR006134">
    <property type="entry name" value="DNA-dir_DNA_pol_B_multi_dom"/>
</dbReference>
<dbReference type="InterPro" id="IPR006172">
    <property type="entry name" value="DNA-dir_DNA_pol_B"/>
</dbReference>
<dbReference type="InterPro" id="IPR012337">
    <property type="entry name" value="RNaseH-like_sf"/>
</dbReference>
<dbReference type="Gene3D" id="3.90.1600.10">
    <property type="entry name" value="Palm domain of DNA polymerase"/>
    <property type="match status" value="1"/>
</dbReference>
<dbReference type="SUPFAM" id="SSF56672">
    <property type="entry name" value="DNA/RNA polymerases"/>
    <property type="match status" value="1"/>
</dbReference>
<dbReference type="Gene3D" id="3.30.420.10">
    <property type="entry name" value="Ribonuclease H-like superfamily/Ribonuclease H"/>
    <property type="match status" value="2"/>
</dbReference>
<evidence type="ECO:0000256" key="8">
    <source>
        <dbReference type="SAM" id="MobiDB-lite"/>
    </source>
</evidence>
<keyword evidence="5" id="KW-0239">DNA-directed DNA polymerase</keyword>
<evidence type="ECO:0000256" key="4">
    <source>
        <dbReference type="ARBA" id="ARBA00022695"/>
    </source>
</evidence>
<dbReference type="PANTHER" id="PTHR10322">
    <property type="entry name" value="DNA POLYMERASE CATALYTIC SUBUNIT"/>
    <property type="match status" value="1"/>
</dbReference>
<protein>
    <recommendedName>
        <fullName evidence="2">DNA-directed DNA polymerase</fullName>
        <ecNumber evidence="2">2.7.7.7</ecNumber>
    </recommendedName>
</protein>
<dbReference type="Gene3D" id="1.10.287.690">
    <property type="entry name" value="Helix hairpin bin"/>
    <property type="match status" value="1"/>
</dbReference>
<feature type="compositionally biased region" description="Low complexity" evidence="8">
    <location>
        <begin position="36"/>
        <end position="46"/>
    </location>
</feature>
<feature type="domain" description="DNA-directed DNA polymerase family B multifunctional" evidence="9">
    <location>
        <begin position="770"/>
        <end position="1261"/>
    </location>
</feature>
<dbReference type="InterPro" id="IPR006133">
    <property type="entry name" value="DNA-dir_DNA_pol_B_exonuc"/>
</dbReference>
<organism evidence="11">
    <name type="scientific">viral metagenome</name>
    <dbReference type="NCBI Taxonomy" id="1070528"/>
    <lineage>
        <taxon>unclassified sequences</taxon>
        <taxon>metagenomes</taxon>
        <taxon>organismal metagenomes</taxon>
    </lineage>
</organism>
<evidence type="ECO:0000256" key="7">
    <source>
        <dbReference type="ARBA" id="ARBA00049244"/>
    </source>
</evidence>
<dbReference type="Gene3D" id="3.30.342.10">
    <property type="entry name" value="DNA Polymerase, chain B, domain 1"/>
    <property type="match status" value="1"/>
</dbReference>
<dbReference type="GO" id="GO:0043625">
    <property type="term" value="C:delta DNA polymerase complex"/>
    <property type="evidence" value="ECO:0007669"/>
    <property type="project" value="TreeGrafter"/>
</dbReference>
<dbReference type="GO" id="GO:0006287">
    <property type="term" value="P:base-excision repair, gap-filling"/>
    <property type="evidence" value="ECO:0007669"/>
    <property type="project" value="TreeGrafter"/>
</dbReference>